<proteinExistence type="inferred from homology"/>
<evidence type="ECO:0000256" key="2">
    <source>
        <dbReference type="ARBA" id="ARBA00022630"/>
    </source>
</evidence>
<evidence type="ECO:0000313" key="7">
    <source>
        <dbReference type="Proteomes" id="UP000823775"/>
    </source>
</evidence>
<feature type="transmembrane region" description="Helical" evidence="5">
    <location>
        <begin position="156"/>
        <end position="173"/>
    </location>
</feature>
<feature type="non-terminal residue" evidence="6">
    <location>
        <position position="1"/>
    </location>
</feature>
<keyword evidence="5" id="KW-1133">Transmembrane helix</keyword>
<keyword evidence="4" id="KW-0560">Oxidoreductase</keyword>
<name>A0ABS8SMD0_DATST</name>
<evidence type="ECO:0000256" key="4">
    <source>
        <dbReference type="ARBA" id="ARBA00023002"/>
    </source>
</evidence>
<dbReference type="Proteomes" id="UP000823775">
    <property type="component" value="Unassembled WGS sequence"/>
</dbReference>
<protein>
    <submittedName>
        <fullName evidence="6">Uncharacterized protein</fullName>
    </submittedName>
</protein>
<keyword evidence="5" id="KW-0812">Transmembrane</keyword>
<keyword evidence="2" id="KW-0285">Flavoprotein</keyword>
<dbReference type="EMBL" id="JACEIK010000622">
    <property type="protein sequence ID" value="MCD7459925.1"/>
    <property type="molecule type" value="Genomic_DNA"/>
</dbReference>
<accession>A0ABS8SMD0</accession>
<dbReference type="PANTHER" id="PTHR46056">
    <property type="entry name" value="LONG-CHAIN-ALCOHOL OXIDASE"/>
    <property type="match status" value="1"/>
</dbReference>
<keyword evidence="3" id="KW-0274">FAD</keyword>
<comment type="caution">
    <text evidence="6">The sequence shown here is derived from an EMBL/GenBank/DDBJ whole genome shotgun (WGS) entry which is preliminary data.</text>
</comment>
<organism evidence="6 7">
    <name type="scientific">Datura stramonium</name>
    <name type="common">Jimsonweed</name>
    <name type="synonym">Common thornapple</name>
    <dbReference type="NCBI Taxonomy" id="4076"/>
    <lineage>
        <taxon>Eukaryota</taxon>
        <taxon>Viridiplantae</taxon>
        <taxon>Streptophyta</taxon>
        <taxon>Embryophyta</taxon>
        <taxon>Tracheophyta</taxon>
        <taxon>Spermatophyta</taxon>
        <taxon>Magnoliopsida</taxon>
        <taxon>eudicotyledons</taxon>
        <taxon>Gunneridae</taxon>
        <taxon>Pentapetalae</taxon>
        <taxon>asterids</taxon>
        <taxon>lamiids</taxon>
        <taxon>Solanales</taxon>
        <taxon>Solanaceae</taxon>
        <taxon>Solanoideae</taxon>
        <taxon>Datureae</taxon>
        <taxon>Datura</taxon>
    </lineage>
</organism>
<dbReference type="PANTHER" id="PTHR46056:SF4">
    <property type="entry name" value="LONG-CHAIN-ALCOHOL OXIDASE FAO4A"/>
    <property type="match status" value="1"/>
</dbReference>
<reference evidence="6 7" key="1">
    <citation type="journal article" date="2021" name="BMC Genomics">
        <title>Datura genome reveals duplications of psychoactive alkaloid biosynthetic genes and high mutation rate following tissue culture.</title>
        <authorList>
            <person name="Rajewski A."/>
            <person name="Carter-House D."/>
            <person name="Stajich J."/>
            <person name="Litt A."/>
        </authorList>
    </citation>
    <scope>NUCLEOTIDE SEQUENCE [LARGE SCALE GENOMIC DNA]</scope>
    <source>
        <strain evidence="6">AR-01</strain>
    </source>
</reference>
<keyword evidence="5" id="KW-0472">Membrane</keyword>
<sequence>KMTQNGCIFLKSSSDGVIPEAEKSVEYLGTLSSNQLDSLTALCDTFLPSIHPNSYGHRQEKANIDDDSFTEFFHTSASMNGTPQHIAWMMSNRLQHPKINLCKLALWLLSTRIGTFILCGKASLSSQFPYLQSFSKISPNKREEIVKSWATSCFKLLRILFLAVKIMVLLVFFTQKIRTYGMHAICFTNGIYRPALVN</sequence>
<evidence type="ECO:0000313" key="6">
    <source>
        <dbReference type="EMBL" id="MCD7459925.1"/>
    </source>
</evidence>
<gene>
    <name evidence="6" type="ORF">HAX54_042340</name>
</gene>
<evidence type="ECO:0000256" key="1">
    <source>
        <dbReference type="ARBA" id="ARBA00010790"/>
    </source>
</evidence>
<evidence type="ECO:0000256" key="5">
    <source>
        <dbReference type="SAM" id="Phobius"/>
    </source>
</evidence>
<evidence type="ECO:0000256" key="3">
    <source>
        <dbReference type="ARBA" id="ARBA00022827"/>
    </source>
</evidence>
<comment type="similarity">
    <text evidence="1">Belongs to the GMC oxidoreductase family.</text>
</comment>
<keyword evidence="7" id="KW-1185">Reference proteome</keyword>